<reference evidence="9" key="1">
    <citation type="submission" date="2023-08" db="EMBL/GenBank/DDBJ databases">
        <authorList>
            <person name="Alioto T."/>
            <person name="Alioto T."/>
            <person name="Gomez Garrido J."/>
        </authorList>
    </citation>
    <scope>NUCLEOTIDE SEQUENCE</scope>
</reference>
<evidence type="ECO:0000256" key="1">
    <source>
        <dbReference type="ARBA" id="ARBA00018517"/>
    </source>
</evidence>
<protein>
    <recommendedName>
        <fullName evidence="1">Trimethylguanosine synthase</fullName>
    </recommendedName>
    <alternativeName>
        <fullName evidence="7">Cap-specific guanine-N(2) methyltransferase</fullName>
    </alternativeName>
</protein>
<dbReference type="InterPro" id="IPR029063">
    <property type="entry name" value="SAM-dependent_MTases_sf"/>
</dbReference>
<dbReference type="InterPro" id="IPR019012">
    <property type="entry name" value="RNA_cap_Gua-N2-MeTrfase"/>
</dbReference>
<dbReference type="SUPFAM" id="SSF53335">
    <property type="entry name" value="S-adenosyl-L-methionine-dependent methyltransferases"/>
    <property type="match status" value="1"/>
</dbReference>
<feature type="compositionally biased region" description="Basic residues" evidence="8">
    <location>
        <begin position="577"/>
        <end position="587"/>
    </location>
</feature>
<name>A0AAV1HP11_XYRNO</name>
<evidence type="ECO:0000313" key="9">
    <source>
        <dbReference type="EMBL" id="CAJ1087221.1"/>
    </source>
</evidence>
<feature type="compositionally biased region" description="Acidic residues" evidence="8">
    <location>
        <begin position="363"/>
        <end position="373"/>
    </location>
</feature>
<gene>
    <name evidence="9" type="ORF">XNOV1_A031408</name>
</gene>
<feature type="region of interest" description="Disordered" evidence="8">
    <location>
        <begin position="175"/>
        <end position="197"/>
    </location>
</feature>
<keyword evidence="10" id="KW-1185">Reference proteome</keyword>
<comment type="catalytic activity">
    <reaction evidence="6">
        <text>a 5'-end (N(7)-methyl 5'-triphosphoguanosine)-ribonucleoside in snRNA + S-adenosyl-L-methionine = a 5'-end (N(2),N(7)-dimethyl 5'-triphosphoguanosine)-ribonucleoside in snRNA + S-adenosyl-L-homocysteine + H(+)</text>
        <dbReference type="Rhea" id="RHEA:78471"/>
        <dbReference type="Rhea" id="RHEA-COMP:19085"/>
        <dbReference type="Rhea" id="RHEA-COMP:19087"/>
        <dbReference type="ChEBI" id="CHEBI:15378"/>
        <dbReference type="ChEBI" id="CHEBI:57856"/>
        <dbReference type="ChEBI" id="CHEBI:59789"/>
        <dbReference type="ChEBI" id="CHEBI:156461"/>
        <dbReference type="ChEBI" id="CHEBI:172880"/>
    </reaction>
    <physiologicalReaction direction="left-to-right" evidence="6">
        <dbReference type="Rhea" id="RHEA:78472"/>
    </physiologicalReaction>
</comment>
<feature type="region of interest" description="Disordered" evidence="8">
    <location>
        <begin position="235"/>
        <end position="272"/>
    </location>
</feature>
<accession>A0AAV1HP11</accession>
<dbReference type="EMBL" id="OY660887">
    <property type="protein sequence ID" value="CAJ1087221.1"/>
    <property type="molecule type" value="Genomic_DNA"/>
</dbReference>
<evidence type="ECO:0000313" key="10">
    <source>
        <dbReference type="Proteomes" id="UP001178508"/>
    </source>
</evidence>
<feature type="region of interest" description="Disordered" evidence="8">
    <location>
        <begin position="295"/>
        <end position="398"/>
    </location>
</feature>
<dbReference type="GO" id="GO:0005634">
    <property type="term" value="C:nucleus"/>
    <property type="evidence" value="ECO:0007669"/>
    <property type="project" value="TreeGrafter"/>
</dbReference>
<feature type="compositionally biased region" description="Basic and acidic residues" evidence="8">
    <location>
        <begin position="300"/>
        <end position="310"/>
    </location>
</feature>
<dbReference type="Pfam" id="PF09445">
    <property type="entry name" value="Methyltransf_15"/>
    <property type="match status" value="1"/>
</dbReference>
<comment type="similarity">
    <text evidence="2">Belongs to the methyltransferase superfamily. Trimethylguanosine synthase family.</text>
</comment>
<feature type="compositionally biased region" description="Basic and acidic residues" evidence="8">
    <location>
        <begin position="565"/>
        <end position="576"/>
    </location>
</feature>
<proteinExistence type="inferred from homology"/>
<evidence type="ECO:0000256" key="3">
    <source>
        <dbReference type="ARBA" id="ARBA00047418"/>
    </source>
</evidence>
<feature type="compositionally biased region" description="Polar residues" evidence="8">
    <location>
        <begin position="477"/>
        <end position="488"/>
    </location>
</feature>
<dbReference type="CDD" id="cd02440">
    <property type="entry name" value="AdoMet_MTases"/>
    <property type="match status" value="1"/>
</dbReference>
<dbReference type="Gene3D" id="3.40.50.150">
    <property type="entry name" value="Vaccinia Virus protein VP39"/>
    <property type="match status" value="1"/>
</dbReference>
<organism evidence="9 10">
    <name type="scientific">Xyrichtys novacula</name>
    <name type="common">Pearly razorfish</name>
    <name type="synonym">Hemipteronotus novacula</name>
    <dbReference type="NCBI Taxonomy" id="13765"/>
    <lineage>
        <taxon>Eukaryota</taxon>
        <taxon>Metazoa</taxon>
        <taxon>Chordata</taxon>
        <taxon>Craniata</taxon>
        <taxon>Vertebrata</taxon>
        <taxon>Euteleostomi</taxon>
        <taxon>Actinopterygii</taxon>
        <taxon>Neopterygii</taxon>
        <taxon>Teleostei</taxon>
        <taxon>Neoteleostei</taxon>
        <taxon>Acanthomorphata</taxon>
        <taxon>Eupercaria</taxon>
        <taxon>Labriformes</taxon>
        <taxon>Labridae</taxon>
        <taxon>Xyrichtys</taxon>
    </lineage>
</organism>
<feature type="compositionally biased region" description="Basic and acidic residues" evidence="8">
    <location>
        <begin position="505"/>
        <end position="522"/>
    </location>
</feature>
<evidence type="ECO:0000256" key="6">
    <source>
        <dbReference type="ARBA" id="ARBA00049075"/>
    </source>
</evidence>
<comment type="catalytic activity">
    <reaction evidence="3">
        <text>a 5'-end (N(2),N(7)-dimethyl 5'-triphosphoguanosine)-ribonucleoside in snoRNA + S-adenosyl-L-methionine = a 5'-end (N(2),N(2),N(7)-trimethyl 5'-triphosphoguanosine)-ribonucleoside in snoRNA + S-adenosyl-L-homocysteine + H(+)</text>
        <dbReference type="Rhea" id="RHEA:78507"/>
        <dbReference type="Rhea" id="RHEA-COMP:19088"/>
        <dbReference type="Rhea" id="RHEA-COMP:19090"/>
        <dbReference type="ChEBI" id="CHEBI:15378"/>
        <dbReference type="ChEBI" id="CHEBI:57856"/>
        <dbReference type="ChEBI" id="CHEBI:59789"/>
        <dbReference type="ChEBI" id="CHEBI:167623"/>
        <dbReference type="ChEBI" id="CHEBI:172880"/>
    </reaction>
    <physiologicalReaction direction="left-to-right" evidence="3">
        <dbReference type="Rhea" id="RHEA:78508"/>
    </physiologicalReaction>
</comment>
<feature type="region of interest" description="Disordered" evidence="8">
    <location>
        <begin position="477"/>
        <end position="593"/>
    </location>
</feature>
<feature type="compositionally biased region" description="Acidic residues" evidence="8">
    <location>
        <begin position="63"/>
        <end position="76"/>
    </location>
</feature>
<comment type="catalytic activity">
    <reaction evidence="4">
        <text>a 5'-end (N(7)-methyl 5'-triphosphoguanosine)-ribonucleoside in snoRNA + S-adenosyl-L-methionine = a 5'-end (N(2),N(7)-dimethyl 5'-triphosphoguanosine)-ribonucleoside in snoRNA + S-adenosyl-L-homocysteine + H(+)</text>
        <dbReference type="Rhea" id="RHEA:78475"/>
        <dbReference type="Rhea" id="RHEA-COMP:19086"/>
        <dbReference type="Rhea" id="RHEA-COMP:19088"/>
        <dbReference type="ChEBI" id="CHEBI:15378"/>
        <dbReference type="ChEBI" id="CHEBI:57856"/>
        <dbReference type="ChEBI" id="CHEBI:59789"/>
        <dbReference type="ChEBI" id="CHEBI:156461"/>
        <dbReference type="ChEBI" id="CHEBI:172880"/>
    </reaction>
    <physiologicalReaction direction="left-to-right" evidence="4">
        <dbReference type="Rhea" id="RHEA:78476"/>
    </physiologicalReaction>
</comment>
<feature type="region of interest" description="Disordered" evidence="8">
    <location>
        <begin position="48"/>
        <end position="76"/>
    </location>
</feature>
<comment type="catalytic activity">
    <reaction evidence="5">
        <text>a 5'-end (N(2),N(7)-dimethyl 5'-triphosphoguanosine)-ribonucleoside in snRNA + S-adenosyl-L-methionine = a 5'-end (N(2),N(2),N(7)-trimethyl 5'-triphosphoguanosine)-ribonucleoside in snRNA + S-adenosyl-L-homocysteine + H(+)</text>
        <dbReference type="Rhea" id="RHEA:78479"/>
        <dbReference type="Rhea" id="RHEA-COMP:19087"/>
        <dbReference type="Rhea" id="RHEA-COMP:19089"/>
        <dbReference type="ChEBI" id="CHEBI:15378"/>
        <dbReference type="ChEBI" id="CHEBI:57856"/>
        <dbReference type="ChEBI" id="CHEBI:59789"/>
        <dbReference type="ChEBI" id="CHEBI:167623"/>
        <dbReference type="ChEBI" id="CHEBI:172880"/>
    </reaction>
    <physiologicalReaction direction="left-to-right" evidence="5">
        <dbReference type="Rhea" id="RHEA:78480"/>
    </physiologicalReaction>
</comment>
<evidence type="ECO:0000256" key="4">
    <source>
        <dbReference type="ARBA" id="ARBA00048740"/>
    </source>
</evidence>
<dbReference type="Proteomes" id="UP001178508">
    <property type="component" value="Chromosome 24"/>
</dbReference>
<dbReference type="PANTHER" id="PTHR14741">
    <property type="entry name" value="S-ADENOSYLMETHIONINE-DEPENDENT METHYLTRANSFERASE RELATED"/>
    <property type="match status" value="1"/>
</dbReference>
<dbReference type="PANTHER" id="PTHR14741:SF32">
    <property type="entry name" value="TRIMETHYLGUANOSINE SYNTHASE"/>
    <property type="match status" value="1"/>
</dbReference>
<feature type="compositionally biased region" description="Basic and acidic residues" evidence="8">
    <location>
        <begin position="251"/>
        <end position="269"/>
    </location>
</feature>
<dbReference type="AlphaFoldDB" id="A0AAV1HP11"/>
<evidence type="ECO:0000256" key="8">
    <source>
        <dbReference type="SAM" id="MobiDB-lite"/>
    </source>
</evidence>
<sequence>MMLERSRVTMVADIFFSRKHPAAKQEEIIHCACTRAYVQDRELYRSDNRLLHSDPADAAVGETDGEEEEEEEEEQVLDEEALLMASMGLPLAFSSSSHQRREGRRSNRKLSTYWEEPADEEAVEQDLQADTVDKRELGDPPEDGTSGIQDAGWEAYWAQWGESLLWNNWLEKNPKNDHLSQEDPGSGTAPWDDPDTKEAWDKHAAEMYYYYWEQYSYWAAQGWTAEQTVCWWNPGEEASPGQIDSSTETGTQERRNGPTEAEGKQGQEDKDLEDIDILNYMVKESCSLKAVRSAVTEQTYRQHEGVDDIRTTCGSDDPSDGGSHRKRPASSSQSNTAEQKDSQKVSQSSSRGNASDNKSSSEGGDEDEDDDDDKPPGRGQAKVKRSHELDLEESPQLTSEEAWSKLGLKHNSNPVFDSVLRFKGKADQKGQKKWLNKRAVSSIGKHTRFNETDGGNMQPKISSTLCKVKNFLNETQREATTTAGVSSQKQEEDSTSLQEEEEEGDKEKSEGRNKQVDKRECTQPRSSLHSTPWIVESETKEEEREKEQPGRQLPCLETPDFLLPDIHEGSSELSSKDRRKPRKKKSKQQVVPAEMAAEPGLAKYWAQRYRLFSRFDEGIRLDREGWFSVTPEKIAEHIALRVQHSFPDSQLVIDAFCGVGGNAIQFALTGKRVLAVDIDPVRLDLARHNAEVYNVAHQIDFLQGDFLQLAPRLRGDVVFLSPPWGGPDYLTAEVFDIKTMMEPDGYPFFILTGIYFQVLLVTSLTTDTFEIFRLAKLISDSIVYFLPRNADMDQIASLAGLGGRVEVEQNLLNHKLKTVTAYFGSLINSDTEPL</sequence>
<dbReference type="GO" id="GO:0071164">
    <property type="term" value="F:RNA cap trimethylguanosine synthase activity"/>
    <property type="evidence" value="ECO:0007669"/>
    <property type="project" value="TreeGrafter"/>
</dbReference>
<evidence type="ECO:0000256" key="5">
    <source>
        <dbReference type="ARBA" id="ARBA00048763"/>
    </source>
</evidence>
<feature type="compositionally biased region" description="Basic and acidic residues" evidence="8">
    <location>
        <begin position="537"/>
        <end position="549"/>
    </location>
</feature>
<evidence type="ECO:0000256" key="2">
    <source>
        <dbReference type="ARBA" id="ARBA00025783"/>
    </source>
</evidence>
<evidence type="ECO:0000256" key="7">
    <source>
        <dbReference type="ARBA" id="ARBA00049790"/>
    </source>
</evidence>
<feature type="region of interest" description="Disordered" evidence="8">
    <location>
        <begin position="94"/>
        <end position="148"/>
    </location>
</feature>